<gene>
    <name evidence="1" type="ORF">DWX36_09780</name>
</gene>
<accession>A0A412NGQ7</accession>
<name>A0A412NGQ7_MEDGN</name>
<organism evidence="1 2">
    <name type="scientific">Mediterraneibacter gnavus</name>
    <name type="common">Ruminococcus gnavus</name>
    <dbReference type="NCBI Taxonomy" id="33038"/>
    <lineage>
        <taxon>Bacteria</taxon>
        <taxon>Bacillati</taxon>
        <taxon>Bacillota</taxon>
        <taxon>Clostridia</taxon>
        <taxon>Lachnospirales</taxon>
        <taxon>Lachnospiraceae</taxon>
        <taxon>Mediterraneibacter</taxon>
    </lineage>
</organism>
<proteinExistence type="predicted"/>
<dbReference type="AlphaFoldDB" id="A0A412NGQ7"/>
<protein>
    <submittedName>
        <fullName evidence="1">Uncharacterized protein</fullName>
    </submittedName>
</protein>
<comment type="caution">
    <text evidence="1">The sequence shown here is derived from an EMBL/GenBank/DDBJ whole genome shotgun (WGS) entry which is preliminary data.</text>
</comment>
<evidence type="ECO:0000313" key="2">
    <source>
        <dbReference type="Proteomes" id="UP000283834"/>
    </source>
</evidence>
<reference evidence="1 2" key="1">
    <citation type="submission" date="2018-08" db="EMBL/GenBank/DDBJ databases">
        <title>A genome reference for cultivated species of the human gut microbiota.</title>
        <authorList>
            <person name="Zou Y."/>
            <person name="Xue W."/>
            <person name="Luo G."/>
        </authorList>
    </citation>
    <scope>NUCLEOTIDE SEQUENCE [LARGE SCALE GENOMIC DNA]</scope>
    <source>
        <strain evidence="1 2">AF19-16AC</strain>
    </source>
</reference>
<dbReference type="EMBL" id="QRWQ01000008">
    <property type="protein sequence ID" value="RGT38413.1"/>
    <property type="molecule type" value="Genomic_DNA"/>
</dbReference>
<sequence>MDILDVCITGIVSEEELNRVVRVTIDTDCWGQTARVTGAFFKNDWERFKQRRSYPESKIISEGSIPYFEGLSDDEFHTMKYGAKLSEFSDTEIAEEFNRRLDSPFHKIKLKWQAYIGK</sequence>
<dbReference type="RefSeq" id="WP_118046941.1">
    <property type="nucleotide sequence ID" value="NZ_QRWQ01000008.1"/>
</dbReference>
<evidence type="ECO:0000313" key="1">
    <source>
        <dbReference type="EMBL" id="RGT38413.1"/>
    </source>
</evidence>
<dbReference type="Proteomes" id="UP000283834">
    <property type="component" value="Unassembled WGS sequence"/>
</dbReference>